<keyword evidence="3" id="KW-1185">Reference proteome</keyword>
<reference evidence="2" key="3">
    <citation type="submission" date="2015-04" db="UniProtKB">
        <authorList>
            <consortium name="EnsemblPlants"/>
        </authorList>
    </citation>
    <scope>IDENTIFICATION</scope>
    <source>
        <strain evidence="2">cv. Jemalong A17</strain>
    </source>
</reference>
<protein>
    <submittedName>
        <fullName evidence="1 2">Uncharacterized protein</fullName>
    </submittedName>
</protein>
<name>G7J9P7_MEDTR</name>
<evidence type="ECO:0000313" key="3">
    <source>
        <dbReference type="Proteomes" id="UP000002051"/>
    </source>
</evidence>
<dbReference type="Proteomes" id="UP000002051">
    <property type="component" value="Chromosome 3"/>
</dbReference>
<reference evidence="1 3" key="2">
    <citation type="journal article" date="2014" name="BMC Genomics">
        <title>An improved genome release (version Mt4.0) for the model legume Medicago truncatula.</title>
        <authorList>
            <person name="Tang H."/>
            <person name="Krishnakumar V."/>
            <person name="Bidwell S."/>
            <person name="Rosen B."/>
            <person name="Chan A."/>
            <person name="Zhou S."/>
            <person name="Gentzbittel L."/>
            <person name="Childs K.L."/>
            <person name="Yandell M."/>
            <person name="Gundlach H."/>
            <person name="Mayer K.F."/>
            <person name="Schwartz D.C."/>
            <person name="Town C.D."/>
        </authorList>
    </citation>
    <scope>GENOME REANNOTATION</scope>
    <source>
        <strain evidence="2 3">cv. Jemalong A17</strain>
    </source>
</reference>
<evidence type="ECO:0000313" key="1">
    <source>
        <dbReference type="EMBL" id="AES72689.1"/>
    </source>
</evidence>
<dbReference type="EMBL" id="CM001219">
    <property type="protein sequence ID" value="AES72689.1"/>
    <property type="molecule type" value="Genomic_DNA"/>
</dbReference>
<evidence type="ECO:0000313" key="2">
    <source>
        <dbReference type="EnsemblPlants" id="AES72689"/>
    </source>
</evidence>
<sequence length="68" mass="7753">MSTIYLLGITLPHVGTDGIGKLKELRELIIQYCLLNNTVSEFVKCQKELETIYLEKLDISSWTYCGRG</sequence>
<dbReference type="PaxDb" id="3880-AES72689"/>
<dbReference type="HOGENOM" id="CLU_197040_0_0_1"/>
<accession>G7J9P7</accession>
<dbReference type="EnsemblPlants" id="AES72689">
    <property type="protein sequence ID" value="AES72689"/>
    <property type="gene ID" value="MTR_3g093360"/>
</dbReference>
<dbReference type="AlphaFoldDB" id="G7J9P7"/>
<reference evidence="1 3" key="1">
    <citation type="journal article" date="2011" name="Nature">
        <title>The Medicago genome provides insight into the evolution of rhizobial symbioses.</title>
        <authorList>
            <person name="Young N.D."/>
            <person name="Debelle F."/>
            <person name="Oldroyd G.E."/>
            <person name="Geurts R."/>
            <person name="Cannon S.B."/>
            <person name="Udvardi M.K."/>
            <person name="Benedito V.A."/>
            <person name="Mayer K.F."/>
            <person name="Gouzy J."/>
            <person name="Schoof H."/>
            <person name="Van de Peer Y."/>
            <person name="Proost S."/>
            <person name="Cook D.R."/>
            <person name="Meyers B.C."/>
            <person name="Spannagl M."/>
            <person name="Cheung F."/>
            <person name="De Mita S."/>
            <person name="Krishnakumar V."/>
            <person name="Gundlach H."/>
            <person name="Zhou S."/>
            <person name="Mudge J."/>
            <person name="Bharti A.K."/>
            <person name="Murray J.D."/>
            <person name="Naoumkina M.A."/>
            <person name="Rosen B."/>
            <person name="Silverstein K.A."/>
            <person name="Tang H."/>
            <person name="Rombauts S."/>
            <person name="Zhao P.X."/>
            <person name="Zhou P."/>
            <person name="Barbe V."/>
            <person name="Bardou P."/>
            <person name="Bechner M."/>
            <person name="Bellec A."/>
            <person name="Berger A."/>
            <person name="Berges H."/>
            <person name="Bidwell S."/>
            <person name="Bisseling T."/>
            <person name="Choisne N."/>
            <person name="Couloux A."/>
            <person name="Denny R."/>
            <person name="Deshpande S."/>
            <person name="Dai X."/>
            <person name="Doyle J.J."/>
            <person name="Dudez A.M."/>
            <person name="Farmer A.D."/>
            <person name="Fouteau S."/>
            <person name="Franken C."/>
            <person name="Gibelin C."/>
            <person name="Gish J."/>
            <person name="Goldstein S."/>
            <person name="Gonzalez A.J."/>
            <person name="Green P.J."/>
            <person name="Hallab A."/>
            <person name="Hartog M."/>
            <person name="Hua A."/>
            <person name="Humphray S.J."/>
            <person name="Jeong D.H."/>
            <person name="Jing Y."/>
            <person name="Jocker A."/>
            <person name="Kenton S.M."/>
            <person name="Kim D.J."/>
            <person name="Klee K."/>
            <person name="Lai H."/>
            <person name="Lang C."/>
            <person name="Lin S."/>
            <person name="Macmil S.L."/>
            <person name="Magdelenat G."/>
            <person name="Matthews L."/>
            <person name="McCorrison J."/>
            <person name="Monaghan E.L."/>
            <person name="Mun J.H."/>
            <person name="Najar F.Z."/>
            <person name="Nicholson C."/>
            <person name="Noirot C."/>
            <person name="O'Bleness M."/>
            <person name="Paule C.R."/>
            <person name="Poulain J."/>
            <person name="Prion F."/>
            <person name="Qin B."/>
            <person name="Qu C."/>
            <person name="Retzel E.F."/>
            <person name="Riddle C."/>
            <person name="Sallet E."/>
            <person name="Samain S."/>
            <person name="Samson N."/>
            <person name="Sanders I."/>
            <person name="Saurat O."/>
            <person name="Scarpelli C."/>
            <person name="Schiex T."/>
            <person name="Segurens B."/>
            <person name="Severin A.J."/>
            <person name="Sherrier D.J."/>
            <person name="Shi R."/>
            <person name="Sims S."/>
            <person name="Singer S.R."/>
            <person name="Sinharoy S."/>
            <person name="Sterck L."/>
            <person name="Viollet A."/>
            <person name="Wang B.B."/>
            <person name="Wang K."/>
            <person name="Wang M."/>
            <person name="Wang X."/>
            <person name="Warfsmann J."/>
            <person name="Weissenbach J."/>
            <person name="White D.D."/>
            <person name="White J.D."/>
            <person name="Wiley G.B."/>
            <person name="Wincker P."/>
            <person name="Xing Y."/>
            <person name="Yang L."/>
            <person name="Yao Z."/>
            <person name="Ying F."/>
            <person name="Zhai J."/>
            <person name="Zhou L."/>
            <person name="Zuber A."/>
            <person name="Denarie J."/>
            <person name="Dixon R.A."/>
            <person name="May G.D."/>
            <person name="Schwartz D.C."/>
            <person name="Rogers J."/>
            <person name="Quetier F."/>
            <person name="Town C.D."/>
            <person name="Roe B.A."/>
        </authorList>
    </citation>
    <scope>NUCLEOTIDE SEQUENCE [LARGE SCALE GENOMIC DNA]</scope>
    <source>
        <strain evidence="1">A17</strain>
        <strain evidence="2 3">cv. Jemalong A17</strain>
    </source>
</reference>
<proteinExistence type="predicted"/>
<organism evidence="1 3">
    <name type="scientific">Medicago truncatula</name>
    <name type="common">Barrel medic</name>
    <name type="synonym">Medicago tribuloides</name>
    <dbReference type="NCBI Taxonomy" id="3880"/>
    <lineage>
        <taxon>Eukaryota</taxon>
        <taxon>Viridiplantae</taxon>
        <taxon>Streptophyta</taxon>
        <taxon>Embryophyta</taxon>
        <taxon>Tracheophyta</taxon>
        <taxon>Spermatophyta</taxon>
        <taxon>Magnoliopsida</taxon>
        <taxon>eudicotyledons</taxon>
        <taxon>Gunneridae</taxon>
        <taxon>Pentapetalae</taxon>
        <taxon>rosids</taxon>
        <taxon>fabids</taxon>
        <taxon>Fabales</taxon>
        <taxon>Fabaceae</taxon>
        <taxon>Papilionoideae</taxon>
        <taxon>50 kb inversion clade</taxon>
        <taxon>NPAAA clade</taxon>
        <taxon>Hologalegina</taxon>
        <taxon>IRL clade</taxon>
        <taxon>Trifolieae</taxon>
        <taxon>Medicago</taxon>
    </lineage>
</organism>
<gene>
    <name evidence="1" type="ordered locus">MTR_3g093360</name>
</gene>